<proteinExistence type="predicted"/>
<dbReference type="OrthoDB" id="3832365at2759"/>
<protein>
    <submittedName>
        <fullName evidence="1">Uncharacterized protein</fullName>
    </submittedName>
</protein>
<evidence type="ECO:0000313" key="1">
    <source>
        <dbReference type="EMBL" id="KAF7715816.1"/>
    </source>
</evidence>
<dbReference type="Proteomes" id="UP000631181">
    <property type="component" value="Unassembled WGS sequence"/>
</dbReference>
<evidence type="ECO:0000313" key="2">
    <source>
        <dbReference type="Proteomes" id="UP000631181"/>
    </source>
</evidence>
<comment type="caution">
    <text evidence="1">The sequence shown here is derived from an EMBL/GenBank/DDBJ whole genome shotgun (WGS) entry which is preliminary data.</text>
</comment>
<dbReference type="AlphaFoldDB" id="A0A8J8WHB5"/>
<accession>A0A8J8WHB5</accession>
<reference evidence="1" key="1">
    <citation type="journal article" date="2020" name="Front. Microbiol.">
        <title>Gene regulatory networks of Penicillium echinulatum 2HH and Penicillium oxalicum 114-2 inferred by a computational biology approach.</title>
        <authorList>
            <person name="Lenz A.R."/>
            <person name="Galan-Vasquez E."/>
            <person name="Balbinot E."/>
            <person name="De Abreu F.P."/>
            <person name="De Oliveira N.S."/>
            <person name="Da Rosa L.O."/>
            <person name="De Avila E Silva S."/>
            <person name="Camassola M."/>
            <person name="Dillon A.J.P."/>
            <person name="Perez-Rueda E."/>
        </authorList>
    </citation>
    <scope>NUCLEOTIDE SEQUENCE</scope>
    <source>
        <strain evidence="1">S1M29</strain>
    </source>
</reference>
<gene>
    <name evidence="1" type="ORF">PECM_006477</name>
</gene>
<dbReference type="EMBL" id="WIWV01000051">
    <property type="protein sequence ID" value="KAF7715816.1"/>
    <property type="molecule type" value="Genomic_DNA"/>
</dbReference>
<keyword evidence="2" id="KW-1185">Reference proteome</keyword>
<sequence>MTSSALFVKISTEEAGSYAVNQVENTQVLDPKNKNWQAFDASVGPFSMSGHHHTGGFESEVSQDVFQMNMGTFYGNPYEGLKIDLNLSMVKGRVELRLNNLDRLWLDIDACVFQVAENGPGEFVAYRKTRLILTLPWIRCEPWVLT</sequence>
<name>A0A8J8WHB5_9EURO</name>
<organism evidence="1 2">
    <name type="scientific">Penicillium ucsense</name>
    <dbReference type="NCBI Taxonomy" id="2839758"/>
    <lineage>
        <taxon>Eukaryota</taxon>
        <taxon>Fungi</taxon>
        <taxon>Dikarya</taxon>
        <taxon>Ascomycota</taxon>
        <taxon>Pezizomycotina</taxon>
        <taxon>Eurotiomycetes</taxon>
        <taxon>Eurotiomycetidae</taxon>
        <taxon>Eurotiales</taxon>
        <taxon>Aspergillaceae</taxon>
        <taxon>Penicillium</taxon>
    </lineage>
</organism>